<dbReference type="Proteomes" id="UP001152797">
    <property type="component" value="Unassembled WGS sequence"/>
</dbReference>
<reference evidence="3" key="1">
    <citation type="submission" date="2022-10" db="EMBL/GenBank/DDBJ databases">
        <authorList>
            <person name="Chen Y."/>
            <person name="Dougan E. K."/>
            <person name="Chan C."/>
            <person name="Rhodes N."/>
            <person name="Thang M."/>
        </authorList>
    </citation>
    <scope>NUCLEOTIDE SEQUENCE</scope>
</reference>
<feature type="region of interest" description="Disordered" evidence="1">
    <location>
        <begin position="215"/>
        <end position="265"/>
    </location>
</feature>
<organism evidence="3">
    <name type="scientific">Cladocopium goreaui</name>
    <dbReference type="NCBI Taxonomy" id="2562237"/>
    <lineage>
        <taxon>Eukaryota</taxon>
        <taxon>Sar</taxon>
        <taxon>Alveolata</taxon>
        <taxon>Dinophyceae</taxon>
        <taxon>Suessiales</taxon>
        <taxon>Symbiodiniaceae</taxon>
        <taxon>Cladocopium</taxon>
    </lineage>
</organism>
<dbReference type="OrthoDB" id="423635at2759"/>
<feature type="transmembrane region" description="Helical" evidence="2">
    <location>
        <begin position="171"/>
        <end position="195"/>
    </location>
</feature>
<sequence length="265" mass="28952">MLCAFCNNTVYAMEFATYAILFKKVHNWNEATLAGIAQTAGDLMAAIAMQVIPVLIQTEYNPDEASCLRRFFHNLISEPYNLSIGLATWVIFHIGLCCPVLALAIVAQVFMGTTYVYASKWISDMNTFYSMGDSTVFLSIQVVCRNAEALGGAVAGIISVWLFTLDPLAPFFFAAALSGLIFLIYTVGFCSRLGFGDDIETAEQKRARRKGLRRVSSWAVDTRKSEMSSASAESKRSGEGGGQAQKQADFESPAKIAELGQVNSR</sequence>
<evidence type="ECO:0000313" key="5">
    <source>
        <dbReference type="Proteomes" id="UP001152797"/>
    </source>
</evidence>
<evidence type="ECO:0000256" key="2">
    <source>
        <dbReference type="SAM" id="Phobius"/>
    </source>
</evidence>
<evidence type="ECO:0000313" key="3">
    <source>
        <dbReference type="EMBL" id="CAI4002042.1"/>
    </source>
</evidence>
<keyword evidence="2" id="KW-0812">Transmembrane</keyword>
<reference evidence="4" key="2">
    <citation type="submission" date="2024-04" db="EMBL/GenBank/DDBJ databases">
        <authorList>
            <person name="Chen Y."/>
            <person name="Shah S."/>
            <person name="Dougan E. K."/>
            <person name="Thang M."/>
            <person name="Chan C."/>
        </authorList>
    </citation>
    <scope>NUCLEOTIDE SEQUENCE [LARGE SCALE GENOMIC DNA]</scope>
</reference>
<accession>A0A9P1D3R5</accession>
<dbReference type="EMBL" id="CAMXCT030003029">
    <property type="protein sequence ID" value="CAL4789354.1"/>
    <property type="molecule type" value="Genomic_DNA"/>
</dbReference>
<comment type="caution">
    <text evidence="3">The sequence shown here is derived from an EMBL/GenBank/DDBJ whole genome shotgun (WGS) entry which is preliminary data.</text>
</comment>
<keyword evidence="5" id="KW-1185">Reference proteome</keyword>
<proteinExistence type="predicted"/>
<dbReference type="EMBL" id="CAMXCT010003029">
    <property type="protein sequence ID" value="CAI4002042.1"/>
    <property type="molecule type" value="Genomic_DNA"/>
</dbReference>
<protein>
    <submittedName>
        <fullName evidence="3">Uncharacterized protein</fullName>
    </submittedName>
</protein>
<dbReference type="EMBL" id="CAMXCT020003029">
    <property type="protein sequence ID" value="CAL1155417.1"/>
    <property type="molecule type" value="Genomic_DNA"/>
</dbReference>
<dbReference type="AlphaFoldDB" id="A0A9P1D3R5"/>
<keyword evidence="2" id="KW-1133">Transmembrane helix</keyword>
<name>A0A9P1D3R5_9DINO</name>
<gene>
    <name evidence="3" type="ORF">C1SCF055_LOCUS28028</name>
</gene>
<evidence type="ECO:0000313" key="4">
    <source>
        <dbReference type="EMBL" id="CAL1155417.1"/>
    </source>
</evidence>
<keyword evidence="2" id="KW-0472">Membrane</keyword>
<feature type="transmembrane region" description="Helical" evidence="2">
    <location>
        <begin position="90"/>
        <end position="118"/>
    </location>
</feature>
<evidence type="ECO:0000256" key="1">
    <source>
        <dbReference type="SAM" id="MobiDB-lite"/>
    </source>
</evidence>